<feature type="signal peptide" evidence="1">
    <location>
        <begin position="1"/>
        <end position="24"/>
    </location>
</feature>
<feature type="chain" id="PRO_5022130234" evidence="1">
    <location>
        <begin position="25"/>
        <end position="510"/>
    </location>
</feature>
<evidence type="ECO:0000313" key="3">
    <source>
        <dbReference type="Proteomes" id="UP000318050"/>
    </source>
</evidence>
<dbReference type="Proteomes" id="UP000318050">
    <property type="component" value="Unassembled WGS sequence"/>
</dbReference>
<proteinExistence type="predicted"/>
<accession>A0A560HXI9</accession>
<dbReference type="AlphaFoldDB" id="A0A560HXI9"/>
<sequence length="510" mass="54966">MPRNFRRIAGITALTSLFCGTALAQDGSLSVIAKPVRSGAPEVQYITVDERIGLTAGSTALDLCIPIVYAGRKGIADRVQDLAVRDAAGAVPMRMEDDTANPGGFPFYRHWRAERAVSGPVTVTYRMMSFTGTVTPGPQFDFYSHDGGVSTGGMALFVLPQNMPDAALAVHWDLRDLPKGAVVASTYGAGDIALRGSPERLAQAYYEAGPLGHYEPSPDSVFRAYWLGKPAFDPTKEMVWAAKAYTAMRGFWRSPADTGYTAFIRAIPNTGGGTGIENSFMAGVAPGNENPGKPGPRMVLFHEMGHRFVGQLAGGPGDVPLVGGTWFAEGLNVHYTRLLMLRFDLWPVDDYVEDVDHSVSAFYSNPYRLASAEELSRIGFSAGVGGASAQNVAYTRGSLFFADLDARIRAASVGKRTLDDVILPFLARRQAGEAVTQKDLVDAFVAEIGPQARERFEAVIVRGENVDPAPDAFGPCLERKPKVYDAGGQAVNGYEWVRKPGLPDAQCRAW</sequence>
<dbReference type="OrthoDB" id="7521939at2"/>
<gene>
    <name evidence="2" type="ORF">FBZ92_12381</name>
</gene>
<keyword evidence="1" id="KW-0732">Signal</keyword>
<name>A0A560HXI9_9PROT</name>
<evidence type="ECO:0000313" key="2">
    <source>
        <dbReference type="EMBL" id="TWB50661.1"/>
    </source>
</evidence>
<dbReference type="Gene3D" id="1.10.390.10">
    <property type="entry name" value="Neutral Protease Domain 2"/>
    <property type="match status" value="1"/>
</dbReference>
<organism evidence="2 3">
    <name type="scientific">Nitrospirillum amazonense</name>
    <dbReference type="NCBI Taxonomy" id="28077"/>
    <lineage>
        <taxon>Bacteria</taxon>
        <taxon>Pseudomonadati</taxon>
        <taxon>Pseudomonadota</taxon>
        <taxon>Alphaproteobacteria</taxon>
        <taxon>Rhodospirillales</taxon>
        <taxon>Azospirillaceae</taxon>
        <taxon>Nitrospirillum</taxon>
    </lineage>
</organism>
<dbReference type="EMBL" id="VITT01000023">
    <property type="protein sequence ID" value="TWB50661.1"/>
    <property type="molecule type" value="Genomic_DNA"/>
</dbReference>
<protein>
    <submittedName>
        <fullName evidence="2">Uncharacterized protein</fullName>
    </submittedName>
</protein>
<dbReference type="InterPro" id="IPR027268">
    <property type="entry name" value="Peptidase_M4/M1_CTD_sf"/>
</dbReference>
<evidence type="ECO:0000256" key="1">
    <source>
        <dbReference type="SAM" id="SignalP"/>
    </source>
</evidence>
<comment type="caution">
    <text evidence="2">The sequence shown here is derived from an EMBL/GenBank/DDBJ whole genome shotgun (WGS) entry which is preliminary data.</text>
</comment>
<reference evidence="2 3" key="1">
    <citation type="submission" date="2019-06" db="EMBL/GenBank/DDBJ databases">
        <title>Genomic Encyclopedia of Type Strains, Phase IV (KMG-V): Genome sequencing to study the core and pangenomes of soil and plant-associated prokaryotes.</title>
        <authorList>
            <person name="Whitman W."/>
        </authorList>
    </citation>
    <scope>NUCLEOTIDE SEQUENCE [LARGE SCALE GENOMIC DNA]</scope>
    <source>
        <strain evidence="2 3">BR 11140</strain>
    </source>
</reference>